<proteinExistence type="predicted"/>
<sequence>MNDLFLSPLSDNFCSTMGVRHVCIGNPDIATAFFIILSNEQKQKILKSFFDVQPPPIFKPSNKIPSVYHYRWIVNNLAYYFDIENIPQLEFSPKQKLILSSLNSKTLQSIQKFITNPSLKISKDLQMKLAHLLLKLYHENYPLFEWLIPDFQKMYENIPFSKLFSQFNYQSLFLLSNFDHINFNEISFFFNDNVENETFYETSNILVDGRPIHAFQTAICKAHPYPDPGTLTEYLSLIHTTIYKQTFYVDIIKKSIEEIKNKNQNLTDAVIRASFLGDMQSWTFLSLFQNVLNHEFYILNSEQIESVSFLCENIVTDLLKRLKNDQILYNSIRELTGNLIKATDFLEKSLPFRLIHYLKNINADIATKNLRVPLFCLTDKDRICDNDFLNSYYAIVSTLKAITVQKFEDIEPIAENIEICIENIQNIEKKESIVKDIFSLLFLQINEKFICRPLTAQALLTVLLSCSDENILEYLQCGLVQINIGQQISKNQLSFTETLRSTKTQLFESLVDNNDTVAEHLSKLNKVNKNLFDCFKTVHYFQKLRVQGDFDNNNKLNGENNEYSDEDDSELKINIKNRTINEIEEVALSVEGHDDLFSLIKDHSSKEEVRELVKIVDYKKPYKLFKVFSKGKFNFLKDKITSYNAEEWQTPTFPENKNETKLFKGLFEYLDLMIPPLLNGNSIKSVLTKSADEMVDELLEKDEFDQAEKIADRMKIDIQKRVLSSLKYRRNCYEKYSEESIPVLSAIAVLANWKDFDSNSRIIMKIINLEENQRNLLLKYILLYKNNFRNNTEYNNLNKEIKIPSSFEKIHDKIDFYDNYFENGFEVDESFLTATLNENNFDLFEELSFRTSIDLNEKVINQNLNDKNIDPLAELAKRIPVSLKFLKKISFLKELKTKYNYSINSIEKLFNIILLEPNYLLAGKLFQIFEDKQEYFSQIVKASLINITNIKDYENVQDQLDYGIVAVNPFMKAEIIDHFHHIQILAKTELFKVNIPKSWNYVENMEKTVCANIKDTENVLNILKVYNQVNCDQAIIDFANKTIIQNLQLSSIDKIEKLQKFSHKFYSVIKKKILLFEFLQEKLIDVLLNVNVELIESEIKLIQNLSSIYKLLNKMLHTLIRNNGVLDKKVSSLFHFVTQFFFTKFNFSYRLREIEKIIQFSIDKGYHRIAKDLSAAFNIDMKENAYKHFLKQFKLGQFNEDPVYSLQIVKKPIDFSYLASSNSEYDLELIKEITYNKIPNSANNDYLLNIQVNSPNVWITNRIQQLQKSTDSDEDEEKLKLKFFKYYSDIETAEKYYVSDFEIGFSLLNGREIKEQEKGFLTLFESAVASTKFNIFLSILRKHDPNHTKFASFLKTLYNSLESSLAPYLKMTISQILGDNYTTAQLALSIYAKHPNFTLLDTAQSSLEEMKEISPKIEQTLKKIDIQRRFVIFCTEHKLFGYESLNLFNGDLAIESIVILLFKENEYSLSLEILNICQNNEFTEKVIRNAAFTIANDGFLSVQKFVHYLQLSTNEEEFEKIVYIFFRRLIIPPFDEGEWILKVTKELITNDFFKAKLLIEYGDLESAAHLIISKNMKDLLPIITKLAYRSAKMNIFWKCMKAIDMH</sequence>
<keyword evidence="2" id="KW-1185">Reference proteome</keyword>
<gene>
    <name evidence="1" type="ORF">TRFO_37801</name>
</gene>
<dbReference type="OrthoDB" id="10692513at2759"/>
<evidence type="ECO:0000313" key="1">
    <source>
        <dbReference type="EMBL" id="OHS96073.1"/>
    </source>
</evidence>
<comment type="caution">
    <text evidence="1">The sequence shown here is derived from an EMBL/GenBank/DDBJ whole genome shotgun (WGS) entry which is preliminary data.</text>
</comment>
<reference evidence="1" key="1">
    <citation type="submission" date="2016-10" db="EMBL/GenBank/DDBJ databases">
        <authorList>
            <person name="Benchimol M."/>
            <person name="Almeida L.G."/>
            <person name="Vasconcelos A.T."/>
            <person name="Perreira-Neves A."/>
            <person name="Rosa I.A."/>
            <person name="Tasca T."/>
            <person name="Bogo M.R."/>
            <person name="de Souza W."/>
        </authorList>
    </citation>
    <scope>NUCLEOTIDE SEQUENCE [LARGE SCALE GENOMIC DNA]</scope>
    <source>
        <strain evidence="1">K</strain>
    </source>
</reference>
<evidence type="ECO:0000313" key="2">
    <source>
        <dbReference type="Proteomes" id="UP000179807"/>
    </source>
</evidence>
<dbReference type="Proteomes" id="UP000179807">
    <property type="component" value="Unassembled WGS sequence"/>
</dbReference>
<dbReference type="GeneID" id="94846350"/>
<name>A0A1J4JBM7_9EUKA</name>
<dbReference type="RefSeq" id="XP_068349210.1">
    <property type="nucleotide sequence ID" value="XM_068511646.1"/>
</dbReference>
<accession>A0A1J4JBM7</accession>
<protein>
    <submittedName>
        <fullName evidence="1">Uncharacterized protein</fullName>
    </submittedName>
</protein>
<dbReference type="EMBL" id="MLAK01001202">
    <property type="protein sequence ID" value="OHS96073.1"/>
    <property type="molecule type" value="Genomic_DNA"/>
</dbReference>
<dbReference type="VEuPathDB" id="TrichDB:TRFO_37801"/>
<organism evidence="1 2">
    <name type="scientific">Tritrichomonas foetus</name>
    <dbReference type="NCBI Taxonomy" id="1144522"/>
    <lineage>
        <taxon>Eukaryota</taxon>
        <taxon>Metamonada</taxon>
        <taxon>Parabasalia</taxon>
        <taxon>Tritrichomonadida</taxon>
        <taxon>Tritrichomonadidae</taxon>
        <taxon>Tritrichomonas</taxon>
    </lineage>
</organism>